<dbReference type="Ensembl" id="ENSFALT00000033409.1">
    <property type="protein sequence ID" value="ENSFALP00000016361.1"/>
    <property type="gene ID" value="ENSFALG00000025430.1"/>
</dbReference>
<accession>A0A803V0V5</accession>
<reference evidence="1" key="2">
    <citation type="submission" date="2025-08" db="UniProtKB">
        <authorList>
            <consortium name="Ensembl"/>
        </authorList>
    </citation>
    <scope>IDENTIFICATION</scope>
</reference>
<reference evidence="1" key="3">
    <citation type="submission" date="2025-09" db="UniProtKB">
        <authorList>
            <consortium name="Ensembl"/>
        </authorList>
    </citation>
    <scope>IDENTIFICATION</scope>
</reference>
<evidence type="ECO:0000313" key="1">
    <source>
        <dbReference type="Ensembl" id="ENSFALP00000016361.1"/>
    </source>
</evidence>
<reference evidence="1 2" key="1">
    <citation type="journal article" date="2012" name="Nature">
        <title>The genomic landscape of species divergence in Ficedula flycatchers.</title>
        <authorList>
            <person name="Ellegren H."/>
            <person name="Smeds L."/>
            <person name="Burri R."/>
            <person name="Olason P.I."/>
            <person name="Backstrom N."/>
            <person name="Kawakami T."/>
            <person name="Kunstner A."/>
            <person name="Makinen H."/>
            <person name="Nadachowska-Brzyska K."/>
            <person name="Qvarnstrom A."/>
            <person name="Uebbing S."/>
            <person name="Wolf J.B."/>
        </authorList>
    </citation>
    <scope>NUCLEOTIDE SEQUENCE [LARGE SCALE GENOMIC DNA]</scope>
</reference>
<keyword evidence="2" id="KW-1185">Reference proteome</keyword>
<dbReference type="Proteomes" id="UP000016665">
    <property type="component" value="Chromosome 14"/>
</dbReference>
<name>A0A803V0V5_FICAL</name>
<dbReference type="AlphaFoldDB" id="A0A803V0V5"/>
<proteinExistence type="predicted"/>
<protein>
    <submittedName>
        <fullName evidence="1">Uncharacterized protein</fullName>
    </submittedName>
</protein>
<sequence>LQQHAGLRPPAPCLRPLLPVSAVRRLEQGTKAWWAGHGSPQEQGTGILVGWTRDSAGAGHRDFGGLDTGLCRSRAPGFWWAGHGTLQEQGTGILVGWTRDSVTGQKQPSLRPEASPFPGSLLSMMSFCPSILPAFLLSFRPSAWPLLT</sequence>
<organism evidence="1 2">
    <name type="scientific">Ficedula albicollis</name>
    <name type="common">Collared flycatcher</name>
    <name type="synonym">Muscicapa albicollis</name>
    <dbReference type="NCBI Taxonomy" id="59894"/>
    <lineage>
        <taxon>Eukaryota</taxon>
        <taxon>Metazoa</taxon>
        <taxon>Chordata</taxon>
        <taxon>Craniata</taxon>
        <taxon>Vertebrata</taxon>
        <taxon>Euteleostomi</taxon>
        <taxon>Archelosauria</taxon>
        <taxon>Archosauria</taxon>
        <taxon>Dinosauria</taxon>
        <taxon>Saurischia</taxon>
        <taxon>Theropoda</taxon>
        <taxon>Coelurosauria</taxon>
        <taxon>Aves</taxon>
        <taxon>Neognathae</taxon>
        <taxon>Neoaves</taxon>
        <taxon>Telluraves</taxon>
        <taxon>Australaves</taxon>
        <taxon>Passeriformes</taxon>
        <taxon>Muscicapidae</taxon>
        <taxon>Ficedula</taxon>
    </lineage>
</organism>
<evidence type="ECO:0000313" key="2">
    <source>
        <dbReference type="Proteomes" id="UP000016665"/>
    </source>
</evidence>